<dbReference type="Proteomes" id="UP000639643">
    <property type="component" value="Unassembled WGS sequence"/>
</dbReference>
<accession>A0A8H6IU90</accession>
<evidence type="ECO:0000313" key="2">
    <source>
        <dbReference type="Proteomes" id="UP000639643"/>
    </source>
</evidence>
<evidence type="ECO:0000313" key="1">
    <source>
        <dbReference type="EMBL" id="KAF6798746.1"/>
    </source>
</evidence>
<dbReference type="OrthoDB" id="2504919at2759"/>
<gene>
    <name evidence="1" type="ORF">CMUS01_15709</name>
</gene>
<protein>
    <submittedName>
        <fullName evidence="1">Ankyrin and HET domain-containing protein</fullName>
    </submittedName>
</protein>
<reference evidence="1" key="1">
    <citation type="journal article" date="2020" name="Phytopathology">
        <title>Genome Sequence Resources of Colletotrichum truncatum, C. plurivorum, C. musicola, and C. sojae: Four Species Pathogenic to Soybean (Glycine max).</title>
        <authorList>
            <person name="Rogerio F."/>
            <person name="Boufleur T.R."/>
            <person name="Ciampi-Guillardi M."/>
            <person name="Sukno S.A."/>
            <person name="Thon M.R."/>
            <person name="Massola Junior N.S."/>
            <person name="Baroncelli R."/>
        </authorList>
    </citation>
    <scope>NUCLEOTIDE SEQUENCE</scope>
    <source>
        <strain evidence="1">LFN0074</strain>
    </source>
</reference>
<name>A0A8H6IU90_9PEZI</name>
<dbReference type="EMBL" id="WIGM01001398">
    <property type="protein sequence ID" value="KAF6798746.1"/>
    <property type="molecule type" value="Genomic_DNA"/>
</dbReference>
<feature type="non-terminal residue" evidence="1">
    <location>
        <position position="75"/>
    </location>
</feature>
<keyword evidence="2" id="KW-1185">Reference proteome</keyword>
<organism evidence="1 2">
    <name type="scientific">Colletotrichum musicola</name>
    <dbReference type="NCBI Taxonomy" id="2175873"/>
    <lineage>
        <taxon>Eukaryota</taxon>
        <taxon>Fungi</taxon>
        <taxon>Dikarya</taxon>
        <taxon>Ascomycota</taxon>
        <taxon>Pezizomycotina</taxon>
        <taxon>Sordariomycetes</taxon>
        <taxon>Hypocreomycetidae</taxon>
        <taxon>Glomerellales</taxon>
        <taxon>Glomerellaceae</taxon>
        <taxon>Colletotrichum</taxon>
        <taxon>Colletotrichum orchidearum species complex</taxon>
    </lineage>
</organism>
<proteinExistence type="predicted"/>
<dbReference type="AlphaFoldDB" id="A0A8H6IU90"/>
<comment type="caution">
    <text evidence="1">The sequence shown here is derived from an EMBL/GenBank/DDBJ whole genome shotgun (WGS) entry which is preliminary data.</text>
</comment>
<sequence length="75" mass="8427">MSAYQYEPLSAPDSIRLRLEPFASRDDILRGSLLNTTLSECDYDLIDNYTALSYVWGSGEKPCQIFLDGQAFAIT</sequence>